<gene>
    <name evidence="1" type="ORF">GO608_17770</name>
</gene>
<sequence length="233" mass="26368">MAKRPVYIPNSSGKILVRTESVEFNWHSGMAVMQKQKSIRSLHEAAVAKHLCGSPLEISSKSEVELGVALSAFNLKVTTQKLQKIFTVETAYQSSKVFANGGPYKDLLYGTSRAAKKDPRIRESGSLRYFEFFGETWPLEPRTAFYDWLYINALHKNKWAVEQLSDYDAFTDIEFNPEKSINCQAYSVALYRSLEAHNLIREATANREAYMDIISSGPVNNASENTELQPRLV</sequence>
<name>A0ABX1N7B0_9RHOO</name>
<evidence type="ECO:0000313" key="1">
    <source>
        <dbReference type="EMBL" id="NMF95159.1"/>
    </source>
</evidence>
<reference evidence="1" key="1">
    <citation type="submission" date="2019-12" db="EMBL/GenBank/DDBJ databases">
        <title>Comparative genomics gives insights into the taxonomy of the Azoarcus-Aromatoleum group and reveals separate origins of nif in the plant-associated Azoarcus and non-plant-associated Aromatoleum sub-groups.</title>
        <authorList>
            <person name="Lafos M."/>
            <person name="Maluk M."/>
            <person name="Batista M."/>
            <person name="Junghare M."/>
            <person name="Carmona M."/>
            <person name="Faoro H."/>
            <person name="Cruz L.M."/>
            <person name="Battistoni F."/>
            <person name="De Souza E."/>
            <person name="Pedrosa F."/>
            <person name="Chen W.-M."/>
            <person name="Poole P.S."/>
            <person name="Dixon R.A."/>
            <person name="James E.K."/>
        </authorList>
    </citation>
    <scope>NUCLEOTIDE SEQUENCE</scope>
    <source>
        <strain evidence="1">U120</strain>
    </source>
</reference>
<organism evidence="1 2">
    <name type="scientific">Aromatoleum buckelii</name>
    <dbReference type="NCBI Taxonomy" id="200254"/>
    <lineage>
        <taxon>Bacteria</taxon>
        <taxon>Pseudomonadati</taxon>
        <taxon>Pseudomonadota</taxon>
        <taxon>Betaproteobacteria</taxon>
        <taxon>Rhodocyclales</taxon>
        <taxon>Rhodocyclaceae</taxon>
        <taxon>Aromatoleum</taxon>
    </lineage>
</organism>
<comment type="caution">
    <text evidence="1">The sequence shown here is derived from an EMBL/GenBank/DDBJ whole genome shotgun (WGS) entry which is preliminary data.</text>
</comment>
<dbReference type="Pfam" id="PF22397">
    <property type="entry name" value="NADAR-DarT1"/>
    <property type="match status" value="1"/>
</dbReference>
<accession>A0ABX1N7B0</accession>
<dbReference type="EMBL" id="WTVH01000049">
    <property type="protein sequence ID" value="NMF95159.1"/>
    <property type="molecule type" value="Genomic_DNA"/>
</dbReference>
<keyword evidence="2" id="KW-1185">Reference proteome</keyword>
<proteinExistence type="predicted"/>
<evidence type="ECO:0000313" key="2">
    <source>
        <dbReference type="Proteomes" id="UP000601990"/>
    </source>
</evidence>
<dbReference type="Proteomes" id="UP000601990">
    <property type="component" value="Unassembled WGS sequence"/>
</dbReference>
<protein>
    <submittedName>
        <fullName evidence="1">Uncharacterized protein</fullName>
    </submittedName>
</protein>
<dbReference type="InterPro" id="IPR053913">
    <property type="entry name" value="NADAR-DarT1"/>
</dbReference>